<dbReference type="Gene3D" id="3.40.50.2000">
    <property type="entry name" value="Glycogen Phosphorylase B"/>
    <property type="match status" value="2"/>
</dbReference>
<sequence>MRIGIVCPYSWDVPGGVQFHIRDLADHLIRRGHQVSVLAPADDETPLPPYVVSAGRAVPVPYNGSVARLNFGFLSAARVRRWLHDGAFDVIHIHEPTSPSLGLLACWAAQGPIVATFHTSNPRSRAMIAAYPILQPALEKISARIAVSEYARRTLVEHLGGDAVVIPNGVDVDFFADAEPKEEWRGETIGFIGRIDEPRKGLPVLMRALPKIFEARPGVRLLIAGRGDEKEAVADLPAPLRERVEFLGMVSDEDKARLLRSVDVYVAPNTGGESFGIILVEAMSAGAAVLASDLDAFAQVLDGGAAGELFANEDADALAAAAVRLLGDEKRLAELRARGSRHVRRFDWSTVGADILAVYETVTDGAASVAADDRTRLWARLGLARD</sequence>
<dbReference type="PANTHER" id="PTHR45947">
    <property type="entry name" value="SULFOQUINOVOSYL TRANSFERASE SQD2"/>
    <property type="match status" value="1"/>
</dbReference>
<keyword evidence="6" id="KW-1185">Reference proteome</keyword>
<organism evidence="4">
    <name type="scientific">Streptomyces iranensis</name>
    <dbReference type="NCBI Taxonomy" id="576784"/>
    <lineage>
        <taxon>Bacteria</taxon>
        <taxon>Bacillati</taxon>
        <taxon>Actinomycetota</taxon>
        <taxon>Actinomycetes</taxon>
        <taxon>Kitasatosporales</taxon>
        <taxon>Streptomycetaceae</taxon>
        <taxon>Streptomyces</taxon>
        <taxon>Streptomyces violaceusniger group</taxon>
    </lineage>
</organism>
<keyword evidence="2 4" id="KW-0808">Transferase</keyword>
<proteinExistence type="predicted"/>
<dbReference type="EMBL" id="JAGGLR010000025">
    <property type="protein sequence ID" value="MBP2066498.1"/>
    <property type="molecule type" value="Genomic_DNA"/>
</dbReference>
<reference evidence="4" key="1">
    <citation type="submission" date="2014-05" db="EMBL/GenBank/DDBJ databases">
        <authorList>
            <person name="Horn Fabian"/>
        </authorList>
    </citation>
    <scope>NUCLEOTIDE SEQUENCE</scope>
</reference>
<evidence type="ECO:0000256" key="1">
    <source>
        <dbReference type="ARBA" id="ARBA00022676"/>
    </source>
</evidence>
<dbReference type="InterPro" id="IPR028098">
    <property type="entry name" value="Glyco_trans_4-like_N"/>
</dbReference>
<protein>
    <submittedName>
        <fullName evidence="4">Glycosyl transferase group 1</fullName>
    </submittedName>
    <submittedName>
        <fullName evidence="5">Phosphatidylinositol alpha-mannosyltransferase</fullName>
        <ecNumber evidence="5">2.4.1.345</ecNumber>
    </submittedName>
</protein>
<dbReference type="GO" id="GO:0043750">
    <property type="term" value="F:phosphatidylinositol alpha-mannosyltransferase activity"/>
    <property type="evidence" value="ECO:0007669"/>
    <property type="project" value="UniProtKB-EC"/>
</dbReference>
<dbReference type="EMBL" id="LK022848">
    <property type="protein sequence ID" value="CDR05164.1"/>
    <property type="molecule type" value="Genomic_DNA"/>
</dbReference>
<dbReference type="GO" id="GO:1901137">
    <property type="term" value="P:carbohydrate derivative biosynthetic process"/>
    <property type="evidence" value="ECO:0007669"/>
    <property type="project" value="UniProtKB-ARBA"/>
</dbReference>
<dbReference type="SUPFAM" id="SSF53756">
    <property type="entry name" value="UDP-Glycosyltransferase/glycogen phosphorylase"/>
    <property type="match status" value="1"/>
</dbReference>
<dbReference type="CDD" id="cd03801">
    <property type="entry name" value="GT4_PimA-like"/>
    <property type="match status" value="1"/>
</dbReference>
<dbReference type="EC" id="2.4.1.345" evidence="5"/>
<dbReference type="Pfam" id="PF13439">
    <property type="entry name" value="Glyco_transf_4"/>
    <property type="match status" value="1"/>
</dbReference>
<dbReference type="Proteomes" id="UP000756710">
    <property type="component" value="Unassembled WGS sequence"/>
</dbReference>
<feature type="domain" description="Glycosyltransferase subfamily 4-like N-terminal" evidence="3">
    <location>
        <begin position="14"/>
        <end position="173"/>
    </location>
</feature>
<reference evidence="5 6" key="2">
    <citation type="submission" date="2021-03" db="EMBL/GenBank/DDBJ databases">
        <title>Genomic Encyclopedia of Type Strains, Phase IV (KMG-IV): sequencing the most valuable type-strain genomes for metagenomic binning, comparative biology and taxonomic classification.</title>
        <authorList>
            <person name="Goeker M."/>
        </authorList>
    </citation>
    <scope>NUCLEOTIDE SEQUENCE [LARGE SCALE GENOMIC DNA]</scope>
    <source>
        <strain evidence="5 6">DSM 41954</strain>
    </source>
</reference>
<evidence type="ECO:0000313" key="6">
    <source>
        <dbReference type="Proteomes" id="UP000756710"/>
    </source>
</evidence>
<evidence type="ECO:0000313" key="4">
    <source>
        <dbReference type="EMBL" id="CDR05164.1"/>
    </source>
</evidence>
<dbReference type="Pfam" id="PF13692">
    <property type="entry name" value="Glyco_trans_1_4"/>
    <property type="match status" value="1"/>
</dbReference>
<dbReference type="InterPro" id="IPR050194">
    <property type="entry name" value="Glycosyltransferase_grp1"/>
</dbReference>
<dbReference type="RefSeq" id="WP_044568574.1">
    <property type="nucleotide sequence ID" value="NZ_BAABDR010000012.1"/>
</dbReference>
<evidence type="ECO:0000259" key="3">
    <source>
        <dbReference type="Pfam" id="PF13439"/>
    </source>
</evidence>
<dbReference type="HOGENOM" id="CLU_009583_2_1_11"/>
<gene>
    <name evidence="5" type="ORF">J2Z30_007547</name>
    <name evidence="4" type="ORF">SIRAN2135</name>
</gene>
<dbReference type="PANTHER" id="PTHR45947:SF3">
    <property type="entry name" value="SULFOQUINOVOSYL TRANSFERASE SQD2"/>
    <property type="match status" value="1"/>
</dbReference>
<evidence type="ECO:0000256" key="2">
    <source>
        <dbReference type="ARBA" id="ARBA00022679"/>
    </source>
</evidence>
<evidence type="ECO:0000313" key="5">
    <source>
        <dbReference type="EMBL" id="MBP2066498.1"/>
    </source>
</evidence>
<keyword evidence="1 5" id="KW-0328">Glycosyltransferase</keyword>
<name>A0A060ZHE6_9ACTN</name>
<accession>A0A060ZHE6</accession>
<dbReference type="AlphaFoldDB" id="A0A060ZHE6"/>